<gene>
    <name evidence="2" type="ORF">V1264_007210</name>
</gene>
<keyword evidence="3" id="KW-1185">Reference proteome</keyword>
<accession>A0AAN9AUL2</accession>
<keyword evidence="1" id="KW-1133">Transmembrane helix</keyword>
<organism evidence="2 3">
    <name type="scientific">Littorina saxatilis</name>
    <dbReference type="NCBI Taxonomy" id="31220"/>
    <lineage>
        <taxon>Eukaryota</taxon>
        <taxon>Metazoa</taxon>
        <taxon>Spiralia</taxon>
        <taxon>Lophotrochozoa</taxon>
        <taxon>Mollusca</taxon>
        <taxon>Gastropoda</taxon>
        <taxon>Caenogastropoda</taxon>
        <taxon>Littorinimorpha</taxon>
        <taxon>Littorinoidea</taxon>
        <taxon>Littorinidae</taxon>
        <taxon>Littorina</taxon>
    </lineage>
</organism>
<name>A0AAN9AUL2_9CAEN</name>
<protein>
    <submittedName>
        <fullName evidence="2">Uncharacterized protein</fullName>
    </submittedName>
</protein>
<keyword evidence="1" id="KW-0812">Transmembrane</keyword>
<dbReference type="AlphaFoldDB" id="A0AAN9AUL2"/>
<evidence type="ECO:0000313" key="2">
    <source>
        <dbReference type="EMBL" id="KAK7093457.1"/>
    </source>
</evidence>
<keyword evidence="1" id="KW-0472">Membrane</keyword>
<evidence type="ECO:0000313" key="3">
    <source>
        <dbReference type="Proteomes" id="UP001374579"/>
    </source>
</evidence>
<proteinExistence type="predicted"/>
<dbReference type="Proteomes" id="UP001374579">
    <property type="component" value="Unassembled WGS sequence"/>
</dbReference>
<evidence type="ECO:0000256" key="1">
    <source>
        <dbReference type="SAM" id="Phobius"/>
    </source>
</evidence>
<dbReference type="EMBL" id="JBAMIC010000019">
    <property type="protein sequence ID" value="KAK7093457.1"/>
    <property type="molecule type" value="Genomic_DNA"/>
</dbReference>
<reference evidence="2 3" key="1">
    <citation type="submission" date="2024-02" db="EMBL/GenBank/DDBJ databases">
        <title>Chromosome-scale genome assembly of the rough periwinkle Littorina saxatilis.</title>
        <authorList>
            <person name="De Jode A."/>
            <person name="Faria R."/>
            <person name="Formenti G."/>
            <person name="Sims Y."/>
            <person name="Smith T.P."/>
            <person name="Tracey A."/>
            <person name="Wood J.M.D."/>
            <person name="Zagrodzka Z.B."/>
            <person name="Johannesson K."/>
            <person name="Butlin R.K."/>
            <person name="Leder E.H."/>
        </authorList>
    </citation>
    <scope>NUCLEOTIDE SEQUENCE [LARGE SCALE GENOMIC DNA]</scope>
    <source>
        <strain evidence="2">Snail1</strain>
        <tissue evidence="2">Muscle</tissue>
    </source>
</reference>
<sequence length="100" mass="10896">MEGDEGMMGLAVAGWMLFAVVVVVAVVVAVVIRRRRKYGIGCCGESLYDRPKRDTDEVNGGYSDFNVYQQTRAASNEGDQSGVTERVYQNLAMGQTGGHM</sequence>
<comment type="caution">
    <text evidence="2">The sequence shown here is derived from an EMBL/GenBank/DDBJ whole genome shotgun (WGS) entry which is preliminary data.</text>
</comment>
<feature type="transmembrane region" description="Helical" evidence="1">
    <location>
        <begin position="12"/>
        <end position="32"/>
    </location>
</feature>